<dbReference type="CDD" id="cd13639">
    <property type="entry name" value="PBP2_OpuAC_like"/>
    <property type="match status" value="1"/>
</dbReference>
<dbReference type="GO" id="GO:0015226">
    <property type="term" value="F:carnitine transmembrane transporter activity"/>
    <property type="evidence" value="ECO:0007669"/>
    <property type="project" value="TreeGrafter"/>
</dbReference>
<dbReference type="GO" id="GO:0043190">
    <property type="term" value="C:ATP-binding cassette (ABC) transporter complex"/>
    <property type="evidence" value="ECO:0007669"/>
    <property type="project" value="InterPro"/>
</dbReference>
<feature type="signal peptide" evidence="5">
    <location>
        <begin position="1"/>
        <end position="28"/>
    </location>
</feature>
<reference evidence="7 8" key="1">
    <citation type="submission" date="2013-03" db="EMBL/GenBank/DDBJ databases">
        <title>Salinisphaera hydrothermalis C41B8 Genome Sequencing.</title>
        <authorList>
            <person name="Li C."/>
            <person name="Lai Q."/>
            <person name="Shao Z."/>
        </authorList>
    </citation>
    <scope>NUCLEOTIDE SEQUENCE [LARGE SCALE GENOMIC DNA]</scope>
    <source>
        <strain evidence="7 8">C41B8</strain>
    </source>
</reference>
<organism evidence="7 8">
    <name type="scientific">Salinisphaera hydrothermalis (strain C41B8)</name>
    <dbReference type="NCBI Taxonomy" id="1304275"/>
    <lineage>
        <taxon>Bacteria</taxon>
        <taxon>Pseudomonadati</taxon>
        <taxon>Pseudomonadota</taxon>
        <taxon>Gammaproteobacteria</taxon>
        <taxon>Salinisphaerales</taxon>
        <taxon>Salinisphaeraceae</taxon>
        <taxon>Salinisphaera</taxon>
    </lineage>
</organism>
<evidence type="ECO:0000256" key="4">
    <source>
        <dbReference type="ARBA" id="ARBA00023136"/>
    </source>
</evidence>
<accession>A0A084IK35</accession>
<dbReference type="Gene3D" id="3.40.190.10">
    <property type="entry name" value="Periplasmic binding protein-like II"/>
    <property type="match status" value="1"/>
</dbReference>
<keyword evidence="4" id="KW-0472">Membrane</keyword>
<keyword evidence="3" id="KW-1003">Cell membrane</keyword>
<evidence type="ECO:0000256" key="3">
    <source>
        <dbReference type="ARBA" id="ARBA00022475"/>
    </source>
</evidence>
<protein>
    <submittedName>
        <fullName evidence="7">Glycine betaine/proline transport system substrate-binding protein</fullName>
    </submittedName>
</protein>
<feature type="domain" description="ABC-type glycine betaine transport system substrate-binding" evidence="6">
    <location>
        <begin position="33"/>
        <end position="282"/>
    </location>
</feature>
<dbReference type="EMBL" id="APNK01000017">
    <property type="protein sequence ID" value="KEZ77069.1"/>
    <property type="molecule type" value="Genomic_DNA"/>
</dbReference>
<feature type="chain" id="PRO_5001776461" evidence="5">
    <location>
        <begin position="29"/>
        <end position="295"/>
    </location>
</feature>
<dbReference type="InterPro" id="IPR007210">
    <property type="entry name" value="ABC_Gly_betaine_transp_sub-bd"/>
</dbReference>
<dbReference type="PANTHER" id="PTHR47737">
    <property type="entry name" value="GLYCINE BETAINE/PROLINE BETAINE TRANSPORT SYSTEM PERMEASE PROTEIN PROW"/>
    <property type="match status" value="1"/>
</dbReference>
<evidence type="ECO:0000256" key="2">
    <source>
        <dbReference type="ARBA" id="ARBA00022448"/>
    </source>
</evidence>
<keyword evidence="2" id="KW-0813">Transport</keyword>
<comment type="subcellular location">
    <subcellularLocation>
        <location evidence="1">Cell membrane</location>
    </subcellularLocation>
</comment>
<dbReference type="AlphaFoldDB" id="A0A084IK35"/>
<evidence type="ECO:0000256" key="5">
    <source>
        <dbReference type="SAM" id="SignalP"/>
    </source>
</evidence>
<dbReference type="RefSeq" id="WP_037338196.1">
    <property type="nucleotide sequence ID" value="NZ_APNK01000017.1"/>
</dbReference>
<proteinExistence type="predicted"/>
<dbReference type="eggNOG" id="COG2113">
    <property type="taxonomic scope" value="Bacteria"/>
</dbReference>
<sequence>MKLRMKGFVAAAVAGATIAMGSFGSAQAASGDKTITIGWTAWSDAEFVTKLAKTLIEKRTDYKVKLKMASIGVQYQGVANGDLDGMLMAWLPDTHAAYWKKVKGKVDDLGPLYTGAQLGWVVPDYVPKDKLNSIEDLKKDSVKAKLDGKIQGIDPGAGLMQLSHKTMKAYGLKGDYRLVSSSGAAMTAALARAEQRKEWIVVTGWTPHWMFGKWHLRFLKDPKGTLGSAQHIDAVVRKGFAKDYPQVASFLSNMHIPLDQLQSAMYNARKTSYKKAISQFIADHPDEVNAWFKQS</sequence>
<comment type="caution">
    <text evidence="7">The sequence shown here is derived from an EMBL/GenBank/DDBJ whole genome shotgun (WGS) entry which is preliminary data.</text>
</comment>
<evidence type="ECO:0000259" key="6">
    <source>
        <dbReference type="Pfam" id="PF04069"/>
    </source>
</evidence>
<name>A0A084IK35_SALHC</name>
<dbReference type="GO" id="GO:0031460">
    <property type="term" value="P:glycine betaine transport"/>
    <property type="evidence" value="ECO:0007669"/>
    <property type="project" value="TreeGrafter"/>
</dbReference>
<dbReference type="GO" id="GO:0005275">
    <property type="term" value="F:amine transmembrane transporter activity"/>
    <property type="evidence" value="ECO:0007669"/>
    <property type="project" value="TreeGrafter"/>
</dbReference>
<keyword evidence="8" id="KW-1185">Reference proteome</keyword>
<dbReference type="Pfam" id="PF04069">
    <property type="entry name" value="OpuAC"/>
    <property type="match status" value="1"/>
</dbReference>
<dbReference type="GO" id="GO:0015871">
    <property type="term" value="P:choline transport"/>
    <property type="evidence" value="ECO:0007669"/>
    <property type="project" value="TreeGrafter"/>
</dbReference>
<dbReference type="SUPFAM" id="SSF53850">
    <property type="entry name" value="Periplasmic binding protein-like II"/>
    <property type="match status" value="1"/>
</dbReference>
<dbReference type="PANTHER" id="PTHR47737:SF1">
    <property type="entry name" value="GLYCINE BETAINE_PROLINE BETAINE TRANSPORT SYSTEM PERMEASE PROTEIN PROW"/>
    <property type="match status" value="1"/>
</dbReference>
<dbReference type="PATRIC" id="fig|1304275.5.peg.2340"/>
<dbReference type="Proteomes" id="UP000028302">
    <property type="component" value="Unassembled WGS sequence"/>
</dbReference>
<dbReference type="STRING" id="1304275.C41B8_11483"/>
<keyword evidence="5" id="KW-0732">Signal</keyword>
<dbReference type="Gene3D" id="3.40.190.100">
    <property type="entry name" value="Glycine betaine-binding periplasmic protein, domain 2"/>
    <property type="match status" value="1"/>
</dbReference>
<evidence type="ECO:0000313" key="7">
    <source>
        <dbReference type="EMBL" id="KEZ77069.1"/>
    </source>
</evidence>
<evidence type="ECO:0000313" key="8">
    <source>
        <dbReference type="Proteomes" id="UP000028302"/>
    </source>
</evidence>
<evidence type="ECO:0000256" key="1">
    <source>
        <dbReference type="ARBA" id="ARBA00004236"/>
    </source>
</evidence>
<dbReference type="OrthoDB" id="9787902at2"/>
<gene>
    <name evidence="7" type="ORF">C41B8_11483</name>
</gene>